<sequence>MKNTDYIKSLVGKDSAGLKTELEALRREQFNLRMQGAMGQANQTHLAAATRKKIAQVKTFLTKQQTKA</sequence>
<dbReference type="Pfam" id="PF00831">
    <property type="entry name" value="Ribosomal_L29"/>
    <property type="match status" value="1"/>
</dbReference>
<name>A0A1M5MHD0_9GAMM</name>
<keyword evidence="7" id="KW-1185">Reference proteome</keyword>
<proteinExistence type="inferred from homology"/>
<dbReference type="EMBL" id="FQWZ01000003">
    <property type="protein sequence ID" value="SHG76646.1"/>
    <property type="molecule type" value="Genomic_DNA"/>
</dbReference>
<organism evidence="6 7">
    <name type="scientific">Hydrocarboniphaga daqingensis</name>
    <dbReference type="NCBI Taxonomy" id="490188"/>
    <lineage>
        <taxon>Bacteria</taxon>
        <taxon>Pseudomonadati</taxon>
        <taxon>Pseudomonadota</taxon>
        <taxon>Gammaproteobacteria</taxon>
        <taxon>Nevskiales</taxon>
        <taxon>Nevskiaceae</taxon>
        <taxon>Hydrocarboniphaga</taxon>
    </lineage>
</organism>
<dbReference type="HAMAP" id="MF_00374">
    <property type="entry name" value="Ribosomal_uL29"/>
    <property type="match status" value="1"/>
</dbReference>
<dbReference type="GO" id="GO:0003735">
    <property type="term" value="F:structural constituent of ribosome"/>
    <property type="evidence" value="ECO:0007669"/>
    <property type="project" value="InterPro"/>
</dbReference>
<dbReference type="GO" id="GO:1990904">
    <property type="term" value="C:ribonucleoprotein complex"/>
    <property type="evidence" value="ECO:0007669"/>
    <property type="project" value="UniProtKB-KW"/>
</dbReference>
<evidence type="ECO:0000313" key="7">
    <source>
        <dbReference type="Proteomes" id="UP000199758"/>
    </source>
</evidence>
<reference evidence="6 7" key="1">
    <citation type="submission" date="2016-11" db="EMBL/GenBank/DDBJ databases">
        <authorList>
            <person name="Jaros S."/>
            <person name="Januszkiewicz K."/>
            <person name="Wedrychowicz H."/>
        </authorList>
    </citation>
    <scope>NUCLEOTIDE SEQUENCE [LARGE SCALE GENOMIC DNA]</scope>
    <source>
        <strain evidence="6 7">CGMCC 1.7049</strain>
    </source>
</reference>
<dbReference type="SUPFAM" id="SSF46561">
    <property type="entry name" value="Ribosomal protein L29 (L29p)"/>
    <property type="match status" value="1"/>
</dbReference>
<dbReference type="InterPro" id="IPR001854">
    <property type="entry name" value="Ribosomal_uL29"/>
</dbReference>
<dbReference type="CDD" id="cd00427">
    <property type="entry name" value="Ribosomal_L29_HIP"/>
    <property type="match status" value="1"/>
</dbReference>
<keyword evidence="3 5" id="KW-0687">Ribonucleoprotein</keyword>
<dbReference type="InterPro" id="IPR036049">
    <property type="entry name" value="Ribosomal_uL29_sf"/>
</dbReference>
<evidence type="ECO:0000256" key="1">
    <source>
        <dbReference type="ARBA" id="ARBA00009254"/>
    </source>
</evidence>
<evidence type="ECO:0000256" key="2">
    <source>
        <dbReference type="ARBA" id="ARBA00022980"/>
    </source>
</evidence>
<dbReference type="STRING" id="490188.SAMN04488068_1266"/>
<dbReference type="AlphaFoldDB" id="A0A1M5MHD0"/>
<dbReference type="GO" id="GO:0005840">
    <property type="term" value="C:ribosome"/>
    <property type="evidence" value="ECO:0007669"/>
    <property type="project" value="UniProtKB-KW"/>
</dbReference>
<dbReference type="GO" id="GO:0006412">
    <property type="term" value="P:translation"/>
    <property type="evidence" value="ECO:0007669"/>
    <property type="project" value="UniProtKB-UniRule"/>
</dbReference>
<evidence type="ECO:0000313" key="6">
    <source>
        <dbReference type="EMBL" id="SHG76646.1"/>
    </source>
</evidence>
<evidence type="ECO:0000256" key="3">
    <source>
        <dbReference type="ARBA" id="ARBA00023274"/>
    </source>
</evidence>
<comment type="similarity">
    <text evidence="1 5">Belongs to the universal ribosomal protein uL29 family.</text>
</comment>
<accession>A0A1M5MHD0</accession>
<evidence type="ECO:0000256" key="4">
    <source>
        <dbReference type="ARBA" id="ARBA00035204"/>
    </source>
</evidence>
<dbReference type="NCBIfam" id="TIGR00012">
    <property type="entry name" value="L29"/>
    <property type="match status" value="1"/>
</dbReference>
<protein>
    <recommendedName>
        <fullName evidence="4 5">Large ribosomal subunit protein uL29</fullName>
    </recommendedName>
</protein>
<dbReference type="Gene3D" id="1.10.287.310">
    <property type="match status" value="1"/>
</dbReference>
<dbReference type="OrthoDB" id="9815192at2"/>
<keyword evidence="2 5" id="KW-0689">Ribosomal protein</keyword>
<gene>
    <name evidence="5" type="primary">rpmC</name>
    <name evidence="6" type="ORF">SAMN04488068_1266</name>
</gene>
<evidence type="ECO:0000256" key="5">
    <source>
        <dbReference type="HAMAP-Rule" id="MF_00374"/>
    </source>
</evidence>
<dbReference type="Proteomes" id="UP000199758">
    <property type="component" value="Unassembled WGS sequence"/>
</dbReference>